<reference evidence="1" key="1">
    <citation type="submission" date="2020-11" db="EMBL/GenBank/DDBJ databases">
        <title>Chlorella ohadii genome sequencing and assembly.</title>
        <authorList>
            <person name="Murik O."/>
            <person name="Treves H."/>
            <person name="Kedem I."/>
            <person name="Shotland Y."/>
            <person name="Kaplan A."/>
        </authorList>
    </citation>
    <scope>NUCLEOTIDE SEQUENCE</scope>
    <source>
        <strain evidence="1">1</strain>
    </source>
</reference>
<name>A0AAD5H102_9CHLO</name>
<dbReference type="Proteomes" id="UP001205105">
    <property type="component" value="Unassembled WGS sequence"/>
</dbReference>
<protein>
    <submittedName>
        <fullName evidence="1">Uncharacterized protein</fullName>
    </submittedName>
</protein>
<organism evidence="1 2">
    <name type="scientific">Chlorella ohadii</name>
    <dbReference type="NCBI Taxonomy" id="2649997"/>
    <lineage>
        <taxon>Eukaryota</taxon>
        <taxon>Viridiplantae</taxon>
        <taxon>Chlorophyta</taxon>
        <taxon>core chlorophytes</taxon>
        <taxon>Trebouxiophyceae</taxon>
        <taxon>Chlorellales</taxon>
        <taxon>Chlorellaceae</taxon>
        <taxon>Chlorella clade</taxon>
        <taxon>Chlorella</taxon>
    </lineage>
</organism>
<sequence>MSGLLATTTLRCPAPGRAQALRRPSARRCVIRAAWSSPFDSWAANQPPEQRFRSLFAADCIPANDNPLTVWDARDALEVCGGLWGEKRQDCLSVFGLDAEQVDRYYSAVMSLEQSLTHDTDPEEEASHRGQERC</sequence>
<evidence type="ECO:0000313" key="2">
    <source>
        <dbReference type="Proteomes" id="UP001205105"/>
    </source>
</evidence>
<keyword evidence="2" id="KW-1185">Reference proteome</keyword>
<gene>
    <name evidence="1" type="ORF">COHA_010691</name>
</gene>
<dbReference type="AlphaFoldDB" id="A0AAD5H102"/>
<evidence type="ECO:0000313" key="1">
    <source>
        <dbReference type="EMBL" id="KAI7835417.1"/>
    </source>
</evidence>
<proteinExistence type="predicted"/>
<accession>A0AAD5H102</accession>
<comment type="caution">
    <text evidence="1">The sequence shown here is derived from an EMBL/GenBank/DDBJ whole genome shotgun (WGS) entry which is preliminary data.</text>
</comment>
<dbReference type="EMBL" id="JADXDR010000270">
    <property type="protein sequence ID" value="KAI7835417.1"/>
    <property type="molecule type" value="Genomic_DNA"/>
</dbReference>